<dbReference type="PANTHER" id="PTHR44757">
    <property type="entry name" value="DIGUANYLATE CYCLASE DGCP"/>
    <property type="match status" value="1"/>
</dbReference>
<evidence type="ECO:0000256" key="1">
    <source>
        <dbReference type="ARBA" id="ARBA00000085"/>
    </source>
</evidence>
<name>A0ABP7WA66_9SPHI</name>
<proteinExistence type="predicted"/>
<dbReference type="CDD" id="cd00082">
    <property type="entry name" value="HisKA"/>
    <property type="match status" value="1"/>
</dbReference>
<dbReference type="Proteomes" id="UP001500841">
    <property type="component" value="Unassembled WGS sequence"/>
</dbReference>
<dbReference type="EMBL" id="BAABCV010000001">
    <property type="protein sequence ID" value="GAA4084594.1"/>
    <property type="molecule type" value="Genomic_DNA"/>
</dbReference>
<sequence length="401" mass="46569">MFRKSYFYLLLIVAGGLIATAIGDDFCAAWFEHNGKIFPGIIRAMNDIFWIVVTVILVIRQVWRQQQVLQASEMQYRQLFEAHPNPMWIYRQDTQQFISVNEAALQQYGYTRDEWLKLTIRDIRPAEDLPRLEQVAIKSQDGYNDLGTWLHVRKSGQVFPVNIVSYPIYFKGESCRLVMATDITELVRSKEDLESAYIKEKELRQESRLRAEIINKIHNLVIIVGEDGLIKWVNKAFCEFTGYTLPEVVGLGPETVLHGPLTNVETMQRLGQAVQKKEFFSCELVNYKKTGEWYWSQLNISPIYDEAGVFQFFISVENVITEKKQREEKIIRQHSALQEIAWLNSHELRRPLCSVIALVELLKSATTAEEQDNYLRLLEQTASELDQLVHTTSLRISEIEK</sequence>
<keyword evidence="7" id="KW-1185">Reference proteome</keyword>
<evidence type="ECO:0000259" key="5">
    <source>
        <dbReference type="PROSITE" id="PS50113"/>
    </source>
</evidence>
<keyword evidence="3" id="KW-0812">Transmembrane</keyword>
<feature type="domain" description="PAC" evidence="5">
    <location>
        <begin position="280"/>
        <end position="332"/>
    </location>
</feature>
<evidence type="ECO:0000313" key="7">
    <source>
        <dbReference type="Proteomes" id="UP001500841"/>
    </source>
</evidence>
<evidence type="ECO:0000256" key="2">
    <source>
        <dbReference type="ARBA" id="ARBA00012438"/>
    </source>
</evidence>
<feature type="domain" description="PAS" evidence="4">
    <location>
        <begin position="72"/>
        <end position="134"/>
    </location>
</feature>
<dbReference type="InterPro" id="IPR052155">
    <property type="entry name" value="Biofilm_reg_signaling"/>
</dbReference>
<dbReference type="Gene3D" id="1.10.287.130">
    <property type="match status" value="1"/>
</dbReference>
<dbReference type="SUPFAM" id="SSF55785">
    <property type="entry name" value="PYP-like sensor domain (PAS domain)"/>
    <property type="match status" value="2"/>
</dbReference>
<dbReference type="NCBIfam" id="TIGR00229">
    <property type="entry name" value="sensory_box"/>
    <property type="match status" value="2"/>
</dbReference>
<gene>
    <name evidence="6" type="ORF">GCM10022392_01670</name>
</gene>
<dbReference type="InterPro" id="IPR000700">
    <property type="entry name" value="PAS-assoc_C"/>
</dbReference>
<dbReference type="CDD" id="cd00130">
    <property type="entry name" value="PAS"/>
    <property type="match status" value="2"/>
</dbReference>
<evidence type="ECO:0000259" key="4">
    <source>
        <dbReference type="PROSITE" id="PS50112"/>
    </source>
</evidence>
<dbReference type="InterPro" id="IPR036097">
    <property type="entry name" value="HisK_dim/P_sf"/>
</dbReference>
<dbReference type="SUPFAM" id="SSF47384">
    <property type="entry name" value="Homodimeric domain of signal transducing histidine kinase"/>
    <property type="match status" value="1"/>
</dbReference>
<reference evidence="7" key="1">
    <citation type="journal article" date="2019" name="Int. J. Syst. Evol. Microbiol.">
        <title>The Global Catalogue of Microorganisms (GCM) 10K type strain sequencing project: providing services to taxonomists for standard genome sequencing and annotation.</title>
        <authorList>
            <consortium name="The Broad Institute Genomics Platform"/>
            <consortium name="The Broad Institute Genome Sequencing Center for Infectious Disease"/>
            <person name="Wu L."/>
            <person name="Ma J."/>
        </authorList>
    </citation>
    <scope>NUCLEOTIDE SEQUENCE [LARGE SCALE GENOMIC DNA]</scope>
    <source>
        <strain evidence="7">JCM 17085</strain>
    </source>
</reference>
<dbReference type="InterPro" id="IPR000014">
    <property type="entry name" value="PAS"/>
</dbReference>
<keyword evidence="3" id="KW-0472">Membrane</keyword>
<dbReference type="InterPro" id="IPR003661">
    <property type="entry name" value="HisK_dim/P_dom"/>
</dbReference>
<evidence type="ECO:0000313" key="6">
    <source>
        <dbReference type="EMBL" id="GAA4084594.1"/>
    </source>
</evidence>
<protein>
    <recommendedName>
        <fullName evidence="2">histidine kinase</fullName>
        <ecNumber evidence="2">2.7.13.3</ecNumber>
    </recommendedName>
</protein>
<dbReference type="SMART" id="SM00086">
    <property type="entry name" value="PAC"/>
    <property type="match status" value="2"/>
</dbReference>
<dbReference type="EC" id="2.7.13.3" evidence="2"/>
<dbReference type="SMART" id="SM00091">
    <property type="entry name" value="PAS"/>
    <property type="match status" value="2"/>
</dbReference>
<dbReference type="PROSITE" id="PS50113">
    <property type="entry name" value="PAC"/>
    <property type="match status" value="1"/>
</dbReference>
<comment type="caution">
    <text evidence="6">The sequence shown here is derived from an EMBL/GenBank/DDBJ whole genome shotgun (WGS) entry which is preliminary data.</text>
</comment>
<dbReference type="RefSeq" id="WP_345100382.1">
    <property type="nucleotide sequence ID" value="NZ_BAABCV010000001.1"/>
</dbReference>
<evidence type="ECO:0000256" key="3">
    <source>
        <dbReference type="SAM" id="Phobius"/>
    </source>
</evidence>
<accession>A0ABP7WA66</accession>
<organism evidence="6 7">
    <name type="scientific">Mucilaginibacter panaciglaebae</name>
    <dbReference type="NCBI Taxonomy" id="502331"/>
    <lineage>
        <taxon>Bacteria</taxon>
        <taxon>Pseudomonadati</taxon>
        <taxon>Bacteroidota</taxon>
        <taxon>Sphingobacteriia</taxon>
        <taxon>Sphingobacteriales</taxon>
        <taxon>Sphingobacteriaceae</taxon>
        <taxon>Mucilaginibacter</taxon>
    </lineage>
</organism>
<comment type="catalytic activity">
    <reaction evidence="1">
        <text>ATP + protein L-histidine = ADP + protein N-phospho-L-histidine.</text>
        <dbReference type="EC" id="2.7.13.3"/>
    </reaction>
</comment>
<dbReference type="InterPro" id="IPR001610">
    <property type="entry name" value="PAC"/>
</dbReference>
<feature type="domain" description="PAS" evidence="4">
    <location>
        <begin position="206"/>
        <end position="250"/>
    </location>
</feature>
<dbReference type="InterPro" id="IPR035965">
    <property type="entry name" value="PAS-like_dom_sf"/>
</dbReference>
<dbReference type="Gene3D" id="3.30.450.20">
    <property type="entry name" value="PAS domain"/>
    <property type="match status" value="2"/>
</dbReference>
<dbReference type="Pfam" id="PF00512">
    <property type="entry name" value="HisKA"/>
    <property type="match status" value="1"/>
</dbReference>
<dbReference type="PANTHER" id="PTHR44757:SF2">
    <property type="entry name" value="BIOFILM ARCHITECTURE MAINTENANCE PROTEIN MBAA"/>
    <property type="match status" value="1"/>
</dbReference>
<dbReference type="Pfam" id="PF13426">
    <property type="entry name" value="PAS_9"/>
    <property type="match status" value="2"/>
</dbReference>
<dbReference type="PROSITE" id="PS50112">
    <property type="entry name" value="PAS"/>
    <property type="match status" value="2"/>
</dbReference>
<feature type="transmembrane region" description="Helical" evidence="3">
    <location>
        <begin position="47"/>
        <end position="63"/>
    </location>
</feature>
<keyword evidence="3" id="KW-1133">Transmembrane helix</keyword>